<comment type="caution">
    <text evidence="1">The sequence shown here is derived from an EMBL/GenBank/DDBJ whole genome shotgun (WGS) entry which is preliminary data.</text>
</comment>
<keyword evidence="2" id="KW-1185">Reference proteome</keyword>
<evidence type="ECO:0000313" key="2">
    <source>
        <dbReference type="Proteomes" id="UP000830395"/>
    </source>
</evidence>
<protein>
    <submittedName>
        <fullName evidence="1">Uncharacterized protein</fullName>
    </submittedName>
</protein>
<gene>
    <name evidence="1" type="ORF">PDJAM_G00030690</name>
</gene>
<reference evidence="1" key="1">
    <citation type="submission" date="2020-02" db="EMBL/GenBank/DDBJ databases">
        <title>Genome sequencing of the panga catfish, Pangasius djambal.</title>
        <authorList>
            <person name="Wen M."/>
            <person name="Zahm M."/>
            <person name="Roques C."/>
            <person name="Cabau C."/>
            <person name="Klopp C."/>
            <person name="Donnadieu C."/>
            <person name="Jouanno E."/>
            <person name="Avarre J.-C."/>
            <person name="Campet M."/>
            <person name="Ha T."/>
            <person name="Dugue R."/>
            <person name="Lampietro C."/>
            <person name="Louis A."/>
            <person name="Herpin A."/>
            <person name="Echchiki A."/>
            <person name="Berthelot C."/>
            <person name="Parey E."/>
            <person name="Roest-Crollius H."/>
            <person name="Braasch I."/>
            <person name="Postlethwait J.H."/>
            <person name="Bobe J."/>
            <person name="Montfort J."/>
            <person name="Bouchez O."/>
            <person name="Begum T."/>
            <person name="Schartl M."/>
            <person name="Gustiano R."/>
            <person name="Guiguen Y."/>
        </authorList>
    </citation>
    <scope>NUCLEOTIDE SEQUENCE</scope>
    <source>
        <strain evidence="1">Pdj_M5554</strain>
    </source>
</reference>
<proteinExistence type="predicted"/>
<accession>A0ACC5YQI7</accession>
<organism evidence="1 2">
    <name type="scientific">Pangasius djambal</name>
    <dbReference type="NCBI Taxonomy" id="1691987"/>
    <lineage>
        <taxon>Eukaryota</taxon>
        <taxon>Metazoa</taxon>
        <taxon>Chordata</taxon>
        <taxon>Craniata</taxon>
        <taxon>Vertebrata</taxon>
        <taxon>Euteleostomi</taxon>
        <taxon>Actinopterygii</taxon>
        <taxon>Neopterygii</taxon>
        <taxon>Teleostei</taxon>
        <taxon>Ostariophysi</taxon>
        <taxon>Siluriformes</taxon>
        <taxon>Pangasiidae</taxon>
        <taxon>Pangasius</taxon>
    </lineage>
</organism>
<dbReference type="EMBL" id="CM040985">
    <property type="protein sequence ID" value="MCJ8738009.1"/>
    <property type="molecule type" value="Genomic_DNA"/>
</dbReference>
<dbReference type="Proteomes" id="UP000830395">
    <property type="component" value="Chromosome 11"/>
</dbReference>
<sequence>MGVKMCFWPLLLLPLTVVSGPLGTAETELNPGEDFMPVQSQSGQNRTEREKHVRSGGPASCMLSPVKQLLEDMPCVVEKQHHPDALREVLLALRNGWSKERELVKQELAQFGLCSQYDGVQYSQFLSLITQMLQEENNGPECLRSKREHWDVEEDGTLTVSLHFAKPGKCYQQTTLASMMLLFFIDSCNTDELKIKFSSHVLQPNNQTVCVSQATHFLVLTGVQIESFSLEHIKLRMDVQHDSGKEIGLSEFQAIMYRRSTRSNNARNPVILLFPKKPDSENVPHSNGTFLFLCELQKFLNEVSPQGNPLLVQDEVRTVSPSVLHSLPPLTLGVSSSESLLLELVNSSGPTVFYFTHQSSGLRTHRVELALKPSLLSVLKLKLDEALAQVRREEVGRGAIDTLRILCVLSALPEDGEELETGLENQREVQYRALLLLKALQSVLSLWAVERAQRAARAGQEGPTRLSQCHLESFTVSLEKYLLEPATANINNCEGACGFPLINGNNHAILLNSHFQSGQPLNRTLCCVPVAYDDLCVIELYSDSTTISYKTNMVAKECGCR</sequence>
<name>A0ACC5YQI7_9TELE</name>
<evidence type="ECO:0000313" key="1">
    <source>
        <dbReference type="EMBL" id="MCJ8738009.1"/>
    </source>
</evidence>